<protein>
    <submittedName>
        <fullName evidence="1">Uncharacterized protein</fullName>
    </submittedName>
</protein>
<keyword evidence="2" id="KW-1185">Reference proteome</keyword>
<proteinExistence type="predicted"/>
<dbReference type="AlphaFoldDB" id="A0A3M7PVC4"/>
<reference evidence="1 2" key="1">
    <citation type="journal article" date="2018" name="Sci. Rep.">
        <title>Genomic signatures of local adaptation to the degree of environmental predictability in rotifers.</title>
        <authorList>
            <person name="Franch-Gras L."/>
            <person name="Hahn C."/>
            <person name="Garcia-Roger E.M."/>
            <person name="Carmona M.J."/>
            <person name="Serra M."/>
            <person name="Gomez A."/>
        </authorList>
    </citation>
    <scope>NUCLEOTIDE SEQUENCE [LARGE SCALE GENOMIC DNA]</scope>
    <source>
        <strain evidence="1">HYR1</strain>
    </source>
</reference>
<dbReference type="EMBL" id="REGN01008699">
    <property type="protein sequence ID" value="RNA02963.1"/>
    <property type="molecule type" value="Genomic_DNA"/>
</dbReference>
<gene>
    <name evidence="1" type="ORF">BpHYR1_045017</name>
</gene>
<evidence type="ECO:0000313" key="2">
    <source>
        <dbReference type="Proteomes" id="UP000276133"/>
    </source>
</evidence>
<name>A0A3M7PVC4_BRAPC</name>
<evidence type="ECO:0000313" key="1">
    <source>
        <dbReference type="EMBL" id="RNA02963.1"/>
    </source>
</evidence>
<comment type="caution">
    <text evidence="1">The sequence shown here is derived from an EMBL/GenBank/DDBJ whole genome shotgun (WGS) entry which is preliminary data.</text>
</comment>
<sequence length="75" mass="8479">MDMSNDKLESNFTLSLALNKLLIKMFSSDKLTLSWSEKLRIKWAMLFLTLLSILLVLPGKHQSLDLCAGDLDPPD</sequence>
<dbReference type="Proteomes" id="UP000276133">
    <property type="component" value="Unassembled WGS sequence"/>
</dbReference>
<organism evidence="1 2">
    <name type="scientific">Brachionus plicatilis</name>
    <name type="common">Marine rotifer</name>
    <name type="synonym">Brachionus muelleri</name>
    <dbReference type="NCBI Taxonomy" id="10195"/>
    <lineage>
        <taxon>Eukaryota</taxon>
        <taxon>Metazoa</taxon>
        <taxon>Spiralia</taxon>
        <taxon>Gnathifera</taxon>
        <taxon>Rotifera</taxon>
        <taxon>Eurotatoria</taxon>
        <taxon>Monogononta</taxon>
        <taxon>Pseudotrocha</taxon>
        <taxon>Ploima</taxon>
        <taxon>Brachionidae</taxon>
        <taxon>Brachionus</taxon>
    </lineage>
</organism>
<accession>A0A3M7PVC4</accession>